<evidence type="ECO:0000313" key="3">
    <source>
        <dbReference type="Proteomes" id="UP001147747"/>
    </source>
</evidence>
<feature type="compositionally biased region" description="Basic and acidic residues" evidence="1">
    <location>
        <begin position="1"/>
        <end position="18"/>
    </location>
</feature>
<comment type="caution">
    <text evidence="2">The sequence shown here is derived from an EMBL/GenBank/DDBJ whole genome shotgun (WGS) entry which is preliminary data.</text>
</comment>
<dbReference type="OrthoDB" id="10305677at2759"/>
<feature type="region of interest" description="Disordered" evidence="1">
    <location>
        <begin position="1"/>
        <end position="33"/>
    </location>
</feature>
<evidence type="ECO:0000256" key="1">
    <source>
        <dbReference type="SAM" id="MobiDB-lite"/>
    </source>
</evidence>
<feature type="compositionally biased region" description="Basic and acidic residues" evidence="1">
    <location>
        <begin position="84"/>
        <end position="93"/>
    </location>
</feature>
<dbReference type="GeneID" id="81368751"/>
<evidence type="ECO:0000313" key="2">
    <source>
        <dbReference type="EMBL" id="KAJ5397021.1"/>
    </source>
</evidence>
<sequence length="93" mass="10214">MASLEEKKSQTSKGDVHRLLPCTGTVTSPPKHLIRPSSEVRQFLTGLDVVSNSPIGLTQDQMPGYHWTTVSSKRAAPRKPVSVGDRRPRGVKH</sequence>
<reference evidence="2" key="1">
    <citation type="submission" date="2022-12" db="EMBL/GenBank/DDBJ databases">
        <authorList>
            <person name="Petersen C."/>
        </authorList>
    </citation>
    <scope>NUCLEOTIDE SEQUENCE</scope>
    <source>
        <strain evidence="2">IBT 29677</strain>
    </source>
</reference>
<accession>A0A9X0B9R1</accession>
<proteinExistence type="predicted"/>
<gene>
    <name evidence="2" type="ORF">N7509_005134</name>
</gene>
<reference evidence="2" key="2">
    <citation type="journal article" date="2023" name="IMA Fungus">
        <title>Comparative genomic study of the Penicillium genus elucidates a diverse pangenome and 15 lateral gene transfer events.</title>
        <authorList>
            <person name="Petersen C."/>
            <person name="Sorensen T."/>
            <person name="Nielsen M.R."/>
            <person name="Sondergaard T.E."/>
            <person name="Sorensen J.L."/>
            <person name="Fitzpatrick D.A."/>
            <person name="Frisvad J.C."/>
            <person name="Nielsen K.L."/>
        </authorList>
    </citation>
    <scope>NUCLEOTIDE SEQUENCE</scope>
    <source>
        <strain evidence="2">IBT 29677</strain>
    </source>
</reference>
<feature type="region of interest" description="Disordered" evidence="1">
    <location>
        <begin position="69"/>
        <end position="93"/>
    </location>
</feature>
<protein>
    <submittedName>
        <fullName evidence="2">Uncharacterized protein</fullName>
    </submittedName>
</protein>
<keyword evidence="3" id="KW-1185">Reference proteome</keyword>
<dbReference type="EMBL" id="JAPZBU010000006">
    <property type="protein sequence ID" value="KAJ5397021.1"/>
    <property type="molecule type" value="Genomic_DNA"/>
</dbReference>
<dbReference type="AlphaFoldDB" id="A0A9X0B9R1"/>
<dbReference type="Proteomes" id="UP001147747">
    <property type="component" value="Unassembled WGS sequence"/>
</dbReference>
<dbReference type="RefSeq" id="XP_056489073.1">
    <property type="nucleotide sequence ID" value="XM_056629771.1"/>
</dbReference>
<organism evidence="2 3">
    <name type="scientific">Penicillium cosmopolitanum</name>
    <dbReference type="NCBI Taxonomy" id="1131564"/>
    <lineage>
        <taxon>Eukaryota</taxon>
        <taxon>Fungi</taxon>
        <taxon>Dikarya</taxon>
        <taxon>Ascomycota</taxon>
        <taxon>Pezizomycotina</taxon>
        <taxon>Eurotiomycetes</taxon>
        <taxon>Eurotiomycetidae</taxon>
        <taxon>Eurotiales</taxon>
        <taxon>Aspergillaceae</taxon>
        <taxon>Penicillium</taxon>
    </lineage>
</organism>
<name>A0A9X0B9R1_9EURO</name>